<accession>A0A402A3J2</accession>
<dbReference type="PANTHER" id="PTHR33620:SF1">
    <property type="entry name" value="UREASE ACCESSORY PROTEIN F"/>
    <property type="match status" value="1"/>
</dbReference>
<dbReference type="GO" id="GO:0005737">
    <property type="term" value="C:cytoplasm"/>
    <property type="evidence" value="ECO:0007669"/>
    <property type="project" value="UniProtKB-SubCell"/>
</dbReference>
<name>A0A402A3J2_9CHLR</name>
<comment type="subunit">
    <text evidence="3">UreD, UreF and UreG form a complex that acts as a GTP-hydrolysis-dependent molecular chaperone, activating the urease apoprotein by helping to assemble the nickel containing metallocenter of UreC. The UreE protein probably delivers the nickel.</text>
</comment>
<dbReference type="InterPro" id="IPR038277">
    <property type="entry name" value="UreF_sf"/>
</dbReference>
<dbReference type="InterPro" id="IPR002639">
    <property type="entry name" value="UreF"/>
</dbReference>
<protein>
    <recommendedName>
        <fullName evidence="3">Urease accessory protein UreF</fullName>
    </recommendedName>
</protein>
<proteinExistence type="inferred from homology"/>
<dbReference type="Proteomes" id="UP000287352">
    <property type="component" value="Unassembled WGS sequence"/>
</dbReference>
<dbReference type="GO" id="GO:0016151">
    <property type="term" value="F:nickel cation binding"/>
    <property type="evidence" value="ECO:0007669"/>
    <property type="project" value="UniProtKB-UniRule"/>
</dbReference>
<comment type="function">
    <text evidence="3">Required for maturation of urease via the functional incorporation of the urease nickel metallocenter.</text>
</comment>
<dbReference type="PIRSF" id="PIRSF009467">
    <property type="entry name" value="Ureas_acces_UreF"/>
    <property type="match status" value="1"/>
</dbReference>
<gene>
    <name evidence="3 4" type="primary">ureF</name>
    <name evidence="4" type="ORF">KTT_34640</name>
</gene>
<evidence type="ECO:0000256" key="2">
    <source>
        <dbReference type="ARBA" id="ARBA00023186"/>
    </source>
</evidence>
<dbReference type="RefSeq" id="WP_126581116.1">
    <property type="nucleotide sequence ID" value="NZ_BIFR01000001.1"/>
</dbReference>
<evidence type="ECO:0000313" key="5">
    <source>
        <dbReference type="Proteomes" id="UP000287352"/>
    </source>
</evidence>
<evidence type="ECO:0000313" key="4">
    <source>
        <dbReference type="EMBL" id="GCE13605.1"/>
    </source>
</evidence>
<keyword evidence="5" id="KW-1185">Reference proteome</keyword>
<dbReference type="PANTHER" id="PTHR33620">
    <property type="entry name" value="UREASE ACCESSORY PROTEIN F"/>
    <property type="match status" value="1"/>
</dbReference>
<keyword evidence="2 3" id="KW-0143">Chaperone</keyword>
<keyword evidence="1 3" id="KW-0996">Nickel insertion</keyword>
<reference evidence="5" key="1">
    <citation type="submission" date="2018-12" db="EMBL/GenBank/DDBJ databases">
        <title>Tengunoibacter tsumagoiensis gen. nov., sp. nov., Dictyobacter kobayashii sp. nov., D. alpinus sp. nov., and D. joshuensis sp. nov. and description of Dictyobacteraceae fam. nov. within the order Ktedonobacterales isolated from Tengu-no-mugimeshi.</title>
        <authorList>
            <person name="Wang C.M."/>
            <person name="Zheng Y."/>
            <person name="Sakai Y."/>
            <person name="Toyoda A."/>
            <person name="Minakuchi Y."/>
            <person name="Abe K."/>
            <person name="Yokota A."/>
            <person name="Yabe S."/>
        </authorList>
    </citation>
    <scope>NUCLEOTIDE SEQUENCE [LARGE SCALE GENOMIC DNA]</scope>
    <source>
        <strain evidence="5">Uno3</strain>
    </source>
</reference>
<dbReference type="Pfam" id="PF01730">
    <property type="entry name" value="UreF"/>
    <property type="match status" value="1"/>
</dbReference>
<dbReference type="OrthoDB" id="9798772at2"/>
<evidence type="ECO:0000256" key="3">
    <source>
        <dbReference type="HAMAP-Rule" id="MF_01385"/>
    </source>
</evidence>
<sequence>MQGSLQLDYLAFLRLAQLADSALPIGSTAHSFGLESLVAEGYLTVETLEAFLQESLLEAGLLESCFCRQSHHLSDHEQSANFSTQWVVLNDRMSALKTARESRTASATLGRRFLQLVRTLEDDPLLAMAQQAAKEQRAELHYSIVFGLVGGILGVDAATTVLAFLHQSLLAQVSACQRLLPLGQSQASAILWRLKPVLLEVSERSEQYAEKSVVFTPLIDTASMRHPQLTTRLFIS</sequence>
<dbReference type="EMBL" id="BIFR01000001">
    <property type="protein sequence ID" value="GCE13605.1"/>
    <property type="molecule type" value="Genomic_DNA"/>
</dbReference>
<dbReference type="HAMAP" id="MF_01385">
    <property type="entry name" value="UreF"/>
    <property type="match status" value="1"/>
</dbReference>
<dbReference type="Gene3D" id="1.10.4190.10">
    <property type="entry name" value="Urease accessory protein UreF"/>
    <property type="match status" value="1"/>
</dbReference>
<keyword evidence="3" id="KW-0963">Cytoplasm</keyword>
<comment type="similarity">
    <text evidence="3">Belongs to the UreF family.</text>
</comment>
<comment type="subcellular location">
    <subcellularLocation>
        <location evidence="3">Cytoplasm</location>
    </subcellularLocation>
</comment>
<evidence type="ECO:0000256" key="1">
    <source>
        <dbReference type="ARBA" id="ARBA00022988"/>
    </source>
</evidence>
<dbReference type="AlphaFoldDB" id="A0A402A3J2"/>
<organism evidence="4 5">
    <name type="scientific">Tengunoibacter tsumagoiensis</name>
    <dbReference type="NCBI Taxonomy" id="2014871"/>
    <lineage>
        <taxon>Bacteria</taxon>
        <taxon>Bacillati</taxon>
        <taxon>Chloroflexota</taxon>
        <taxon>Ktedonobacteria</taxon>
        <taxon>Ktedonobacterales</taxon>
        <taxon>Dictyobacteraceae</taxon>
        <taxon>Tengunoibacter</taxon>
    </lineage>
</organism>
<comment type="caution">
    <text evidence="4">The sequence shown here is derived from an EMBL/GenBank/DDBJ whole genome shotgun (WGS) entry which is preliminary data.</text>
</comment>